<comment type="similarity">
    <text evidence="1">Belongs to the DNA mismatch repair MutS family.</text>
</comment>
<dbReference type="SUPFAM" id="SSF53150">
    <property type="entry name" value="DNA repair protein MutS, domain II"/>
    <property type="match status" value="1"/>
</dbReference>
<evidence type="ECO:0000256" key="5">
    <source>
        <dbReference type="ARBA" id="ARBA00023125"/>
    </source>
</evidence>
<feature type="region of interest" description="Disordered" evidence="7">
    <location>
        <begin position="935"/>
        <end position="963"/>
    </location>
</feature>
<feature type="domain" description="DNA mismatch repair proteins mutS family" evidence="8">
    <location>
        <begin position="887"/>
        <end position="903"/>
    </location>
</feature>
<dbReference type="Gene3D" id="3.40.50.300">
    <property type="entry name" value="P-loop containing nucleotide triphosphate hydrolases"/>
    <property type="match status" value="1"/>
</dbReference>
<dbReference type="EMBL" id="VXIT01000001">
    <property type="protein sequence ID" value="KAA6416340.1"/>
    <property type="molecule type" value="Genomic_DNA"/>
</dbReference>
<dbReference type="GO" id="GO:0005524">
    <property type="term" value="F:ATP binding"/>
    <property type="evidence" value="ECO:0007669"/>
    <property type="project" value="UniProtKB-KW"/>
</dbReference>
<evidence type="ECO:0000256" key="2">
    <source>
        <dbReference type="ARBA" id="ARBA00022741"/>
    </source>
</evidence>
<dbReference type="Pfam" id="PF05192">
    <property type="entry name" value="MutS_III"/>
    <property type="match status" value="1"/>
</dbReference>
<evidence type="ECO:0000256" key="7">
    <source>
        <dbReference type="SAM" id="MobiDB-lite"/>
    </source>
</evidence>
<evidence type="ECO:0000256" key="4">
    <source>
        <dbReference type="ARBA" id="ARBA00022840"/>
    </source>
</evidence>
<evidence type="ECO:0000313" key="10">
    <source>
        <dbReference type="Proteomes" id="UP000324767"/>
    </source>
</evidence>
<dbReference type="GO" id="GO:0005739">
    <property type="term" value="C:mitochondrion"/>
    <property type="evidence" value="ECO:0007669"/>
    <property type="project" value="TreeGrafter"/>
</dbReference>
<dbReference type="InterPro" id="IPR017261">
    <property type="entry name" value="DNA_mismatch_repair_MutS/MSH"/>
</dbReference>
<keyword evidence="3" id="KW-0227">DNA damage</keyword>
<dbReference type="SMART" id="SM00534">
    <property type="entry name" value="MUTSac"/>
    <property type="match status" value="1"/>
</dbReference>
<proteinExistence type="inferred from homology"/>
<dbReference type="GO" id="GO:0005634">
    <property type="term" value="C:nucleus"/>
    <property type="evidence" value="ECO:0007669"/>
    <property type="project" value="TreeGrafter"/>
</dbReference>
<dbReference type="SUPFAM" id="SSF52540">
    <property type="entry name" value="P-loop containing nucleoside triphosphate hydrolases"/>
    <property type="match status" value="1"/>
</dbReference>
<name>A0A5M8Q4J4_9LECA</name>
<dbReference type="GO" id="GO:0006298">
    <property type="term" value="P:mismatch repair"/>
    <property type="evidence" value="ECO:0007669"/>
    <property type="project" value="InterPro"/>
</dbReference>
<keyword evidence="5" id="KW-0238">DNA-binding</keyword>
<dbReference type="InterPro" id="IPR007695">
    <property type="entry name" value="DNA_mismatch_repair_MutS-lik_N"/>
</dbReference>
<comment type="caution">
    <text evidence="9">The sequence shown here is derived from an EMBL/GenBank/DDBJ whole genome shotgun (WGS) entry which is preliminary data.</text>
</comment>
<feature type="compositionally biased region" description="Basic and acidic residues" evidence="7">
    <location>
        <begin position="949"/>
        <end position="963"/>
    </location>
</feature>
<dbReference type="PIRSF" id="PIRSF037677">
    <property type="entry name" value="DNA_mis_repair_Msh6"/>
    <property type="match status" value="1"/>
</dbReference>
<evidence type="ECO:0000313" key="9">
    <source>
        <dbReference type="EMBL" id="KAA6416340.1"/>
    </source>
</evidence>
<protein>
    <submittedName>
        <fullName evidence="9">DNA mismatch repair Msh1</fullName>
    </submittedName>
</protein>
<evidence type="ECO:0000256" key="6">
    <source>
        <dbReference type="ARBA" id="ARBA00023204"/>
    </source>
</evidence>
<keyword evidence="4" id="KW-0067">ATP-binding</keyword>
<dbReference type="Proteomes" id="UP000324767">
    <property type="component" value="Unassembled WGS sequence"/>
</dbReference>
<dbReference type="Gene3D" id="1.10.1420.10">
    <property type="match status" value="3"/>
</dbReference>
<dbReference type="OrthoDB" id="2534523at2759"/>
<keyword evidence="2" id="KW-0547">Nucleotide-binding</keyword>
<evidence type="ECO:0000256" key="1">
    <source>
        <dbReference type="ARBA" id="ARBA00006271"/>
    </source>
</evidence>
<accession>A0A5M8Q4J4</accession>
<gene>
    <name evidence="9" type="ORF">FRX48_01060</name>
</gene>
<dbReference type="InterPro" id="IPR016151">
    <property type="entry name" value="DNA_mismatch_repair_MutS_N"/>
</dbReference>
<dbReference type="AlphaFoldDB" id="A0A5M8Q4J4"/>
<dbReference type="PANTHER" id="PTHR11361">
    <property type="entry name" value="DNA MISMATCH REPAIR PROTEIN MUTS FAMILY MEMBER"/>
    <property type="match status" value="1"/>
</dbReference>
<dbReference type="GO" id="GO:0140664">
    <property type="term" value="F:ATP-dependent DNA damage sensor activity"/>
    <property type="evidence" value="ECO:0007669"/>
    <property type="project" value="InterPro"/>
</dbReference>
<dbReference type="PANTHER" id="PTHR11361:SF34">
    <property type="entry name" value="DNA MISMATCH REPAIR PROTEIN MSH1, MITOCHONDRIAL"/>
    <property type="match status" value="1"/>
</dbReference>
<dbReference type="Pfam" id="PF01624">
    <property type="entry name" value="MutS_I"/>
    <property type="match status" value="1"/>
</dbReference>
<dbReference type="Pfam" id="PF00488">
    <property type="entry name" value="MutS_V"/>
    <property type="match status" value="1"/>
</dbReference>
<dbReference type="InterPro" id="IPR007696">
    <property type="entry name" value="DNA_mismatch_repair_MutS_core"/>
</dbReference>
<dbReference type="InterPro" id="IPR027417">
    <property type="entry name" value="P-loop_NTPase"/>
</dbReference>
<dbReference type="GO" id="GO:0030983">
    <property type="term" value="F:mismatched DNA binding"/>
    <property type="evidence" value="ECO:0007669"/>
    <property type="project" value="InterPro"/>
</dbReference>
<reference evidence="9 10" key="1">
    <citation type="submission" date="2019-09" db="EMBL/GenBank/DDBJ databases">
        <title>The hologenome of the rock-dwelling lichen Lasallia pustulata.</title>
        <authorList>
            <person name="Greshake Tzovaras B."/>
            <person name="Segers F."/>
            <person name="Bicker A."/>
            <person name="Dal Grande F."/>
            <person name="Otte J."/>
            <person name="Hankeln T."/>
            <person name="Schmitt I."/>
            <person name="Ebersberger I."/>
        </authorList>
    </citation>
    <scope>NUCLEOTIDE SEQUENCE [LARGE SCALE GENOMIC DNA]</scope>
    <source>
        <strain evidence="9">A1-1</strain>
    </source>
</reference>
<dbReference type="FunFam" id="1.10.1420.10:FF:000042">
    <property type="entry name" value="DNA mismatch repair protein Msh1"/>
    <property type="match status" value="1"/>
</dbReference>
<dbReference type="Gene3D" id="3.40.1170.10">
    <property type="entry name" value="DNA repair protein MutS, domain I"/>
    <property type="match status" value="1"/>
</dbReference>
<dbReference type="SUPFAM" id="SSF55271">
    <property type="entry name" value="DNA repair protein MutS, domain I"/>
    <property type="match status" value="1"/>
</dbReference>
<dbReference type="GO" id="GO:0043504">
    <property type="term" value="P:mitochondrial DNA repair"/>
    <property type="evidence" value="ECO:0007669"/>
    <property type="project" value="TreeGrafter"/>
</dbReference>
<dbReference type="InterPro" id="IPR036678">
    <property type="entry name" value="MutS_con_dom_sf"/>
</dbReference>
<dbReference type="PROSITE" id="PS00486">
    <property type="entry name" value="DNA_MISMATCH_REPAIR_2"/>
    <property type="match status" value="1"/>
</dbReference>
<dbReference type="InterPro" id="IPR000432">
    <property type="entry name" value="DNA_mismatch_repair_MutS_C"/>
</dbReference>
<dbReference type="SMART" id="SM00533">
    <property type="entry name" value="MUTSd"/>
    <property type="match status" value="1"/>
</dbReference>
<dbReference type="FunFam" id="3.40.1170.10:FF:000010">
    <property type="entry name" value="DNA mismatch repair protein Msh1"/>
    <property type="match status" value="1"/>
</dbReference>
<organism evidence="9 10">
    <name type="scientific">Lasallia pustulata</name>
    <dbReference type="NCBI Taxonomy" id="136370"/>
    <lineage>
        <taxon>Eukaryota</taxon>
        <taxon>Fungi</taxon>
        <taxon>Dikarya</taxon>
        <taxon>Ascomycota</taxon>
        <taxon>Pezizomycotina</taxon>
        <taxon>Lecanoromycetes</taxon>
        <taxon>OSLEUM clade</taxon>
        <taxon>Umbilicariomycetidae</taxon>
        <taxon>Umbilicariales</taxon>
        <taxon>Umbilicariaceae</taxon>
        <taxon>Lasallia</taxon>
    </lineage>
</organism>
<keyword evidence="6" id="KW-0234">DNA repair</keyword>
<evidence type="ECO:0000259" key="8">
    <source>
        <dbReference type="PROSITE" id="PS00486"/>
    </source>
</evidence>
<evidence type="ECO:0000256" key="3">
    <source>
        <dbReference type="ARBA" id="ARBA00022763"/>
    </source>
</evidence>
<dbReference type="InterPro" id="IPR036187">
    <property type="entry name" value="DNA_mismatch_repair_MutS_sf"/>
</dbReference>
<dbReference type="SUPFAM" id="SSF48334">
    <property type="entry name" value="DNA repair protein MutS, domain III"/>
    <property type="match status" value="1"/>
</dbReference>
<dbReference type="InterPro" id="IPR045076">
    <property type="entry name" value="MutS"/>
</dbReference>
<dbReference type="Gene3D" id="3.30.420.110">
    <property type="entry name" value="MutS, connector domain"/>
    <property type="match status" value="1"/>
</dbReference>
<sequence>MRHVARHRSCLHTLYRSCQHFPPTRGITTVHSRTLRSLNCLQQPRSWRLLLPKPHVRGAKSKTTLQLKDLPQGILKTENVAHGEEDEGLTYPTVVQQARNNMRKFENCVLLTRVGGFYELYFEHAEEYGPLLNLKIAQKKTTAGPVPMAGFPFFQLDRFLKILVQDLNKYVAISEEYANNASAKVKSGGLLFDRKVARIISPGTLIDEKFMDPYENNFLMAIHPMDNDTDVETSPDGLPVELIKDAPLPRLAYMMVGLAWLDLSTGDFYTQPTTMGALPSVIARVGAKEIVLNKTLGSVVQENILTTLEHDRHLVTYHLADLEAPSMSDWAPMLEVPVSAATQATFSGGEVAAGSLLLSYVDERLQGLGIKLQPPVRRHDTDTMSIDKNSMRGLEVLETSRDGLAGGKGSLLHVVRRTVTKSGTRLLKDWLASPSTSLSIINSRLDLVEKFHDDLSLREDVVSMLRRSYDAQRLVQKFALGRGDADDLVSLQRTIEATRGIANILQGYNSSLGSPSKAPGDKIDGAPCLQKMSSRLSLSGPSALAARIAEVIDEEGLSESHRIEENEGADMLSLAQEVLSSEGTSEDMEALSRVARSKANTKASKEQDVESEDTWIMRTSASATLQRLHDKLGDLCREKASLTSNLRQQLGAQSLSLRWTPGLGHICHIKGTKDVRTSLESFANARSVSSSKTTRSFYLSDWSTLGTTIDQTKLQIRAEEHHVFQALRHQVIRNLIKLRRNAAVLDQLDIACAFALLAREQSYVRPLLNRSTAHKVIAGRHPTVTQGLQEQGCAFVANDCFVGDPHRLWLLTGPNMAGKSTFLRQNALICILAQTGSFVPAAHAELGVVDKLFSRVGAADNLFADQSTFMVEMVETAAILREATSRSFVVMDEVGRGTTPEDGVAVGSHALKVARLAGIPESAIQTARKVLEELGETSEGVGSQADDGQGGKEAERLGRDEAG</sequence>